<dbReference type="Pfam" id="PF00561">
    <property type="entry name" value="Abhydrolase_1"/>
    <property type="match status" value="1"/>
</dbReference>
<keyword evidence="1" id="KW-0812">Transmembrane</keyword>
<name>A0A093VQ29_TALMA</name>
<feature type="domain" description="AB hydrolase-1" evidence="2">
    <location>
        <begin position="106"/>
        <end position="335"/>
    </location>
</feature>
<evidence type="ECO:0000313" key="3">
    <source>
        <dbReference type="EMBL" id="KFX52089.1"/>
    </source>
</evidence>
<accession>A0A093VQ29</accession>
<organism evidence="3">
    <name type="scientific">Talaromyces marneffei PM1</name>
    <dbReference type="NCBI Taxonomy" id="1077442"/>
    <lineage>
        <taxon>Eukaryota</taxon>
        <taxon>Fungi</taxon>
        <taxon>Dikarya</taxon>
        <taxon>Ascomycota</taxon>
        <taxon>Pezizomycotina</taxon>
        <taxon>Eurotiomycetes</taxon>
        <taxon>Eurotiomycetidae</taxon>
        <taxon>Eurotiales</taxon>
        <taxon>Trichocomaceae</taxon>
        <taxon>Talaromyces</taxon>
        <taxon>Talaromyces sect. Talaromyces</taxon>
    </lineage>
</organism>
<dbReference type="InterPro" id="IPR000073">
    <property type="entry name" value="AB_hydrolase_1"/>
</dbReference>
<sequence>MALAFVKQTADFVTDSLTNLQNQRPFLAVAGVSVTLGLALGAIWVSERSPPKIIPSPLKAVQSATSSKNGELPVLPLDVLPGARDVSTPYGSIRVYEWGPEDGHKVLLVHGISTPSVSLGGLAHSLVDRGCRVMLFDLFGRGFSDTPGDIPQDDRLFATQILLVLTSSPLSWTGSSSGKFSLIGYSLGGGITAAFASHFHDLLSSLILLAPAGLMRDSHVGWQTRLLNAKGLLPESVISRLVKGRLRAGPLVKPKKGNGSQNTTVGVEDALTQELTASSQQVLSRTYPSLKTAEAVAWQVENHDGFIPAFISSMRHGPILQKSQLENWKRLGSFLSQRKREGSGTGLAHDKVLVVLGEIDNVIFKDDTIEDVTHALEGNAQITYFSIGHEFPSVKYEELADQLIEFWK</sequence>
<keyword evidence="3" id="KW-0378">Hydrolase</keyword>
<dbReference type="SUPFAM" id="SSF53474">
    <property type="entry name" value="alpha/beta-Hydrolases"/>
    <property type="match status" value="1"/>
</dbReference>
<protein>
    <submittedName>
        <fullName evidence="3">Serine hydrolase-like protein</fullName>
    </submittedName>
</protein>
<evidence type="ECO:0000256" key="1">
    <source>
        <dbReference type="SAM" id="Phobius"/>
    </source>
</evidence>
<dbReference type="AlphaFoldDB" id="A0A093VQ29"/>
<dbReference type="PANTHER" id="PTHR43798:SF33">
    <property type="entry name" value="HYDROLASE, PUTATIVE (AFU_ORTHOLOGUE AFUA_2G14860)-RELATED"/>
    <property type="match status" value="1"/>
</dbReference>
<dbReference type="Gene3D" id="3.40.50.1820">
    <property type="entry name" value="alpha/beta hydrolase"/>
    <property type="match status" value="1"/>
</dbReference>
<reference evidence="3" key="1">
    <citation type="journal article" date="2014" name="PLoS Genet.">
        <title>Signature Gene Expression Reveals Novel Clues to the Molecular Mechanisms of Dimorphic Transition in Penicillium marneffei.</title>
        <authorList>
            <person name="Yang E."/>
            <person name="Wang G."/>
            <person name="Cai J."/>
            <person name="Woo P.C."/>
            <person name="Lau S.K."/>
            <person name="Yuen K.-Y."/>
            <person name="Chow W.-N."/>
            <person name="Lin X."/>
        </authorList>
    </citation>
    <scope>NUCLEOTIDE SEQUENCE [LARGE SCALE GENOMIC DNA]</scope>
    <source>
        <strain evidence="3">PM1</strain>
    </source>
</reference>
<dbReference type="InterPro" id="IPR029058">
    <property type="entry name" value="AB_hydrolase_fold"/>
</dbReference>
<dbReference type="GO" id="GO:0016787">
    <property type="term" value="F:hydrolase activity"/>
    <property type="evidence" value="ECO:0007669"/>
    <property type="project" value="UniProtKB-KW"/>
</dbReference>
<gene>
    <name evidence="3" type="ORF">GQ26_0030530</name>
</gene>
<dbReference type="PANTHER" id="PTHR43798">
    <property type="entry name" value="MONOACYLGLYCEROL LIPASE"/>
    <property type="match status" value="1"/>
</dbReference>
<evidence type="ECO:0000259" key="2">
    <source>
        <dbReference type="Pfam" id="PF00561"/>
    </source>
</evidence>
<dbReference type="PRINTS" id="PR00111">
    <property type="entry name" value="ABHYDROLASE"/>
</dbReference>
<keyword evidence="1" id="KW-1133">Transmembrane helix</keyword>
<feature type="transmembrane region" description="Helical" evidence="1">
    <location>
        <begin position="26"/>
        <end position="45"/>
    </location>
</feature>
<dbReference type="InterPro" id="IPR050266">
    <property type="entry name" value="AB_hydrolase_sf"/>
</dbReference>
<proteinExistence type="predicted"/>
<dbReference type="eggNOG" id="ENOG502S1BG">
    <property type="taxonomic scope" value="Eukaryota"/>
</dbReference>
<dbReference type="HOGENOM" id="CLU_020336_11_1_1"/>
<dbReference type="EMBL" id="JPOX01000003">
    <property type="protein sequence ID" value="KFX52089.1"/>
    <property type="molecule type" value="Genomic_DNA"/>
</dbReference>
<keyword evidence="1" id="KW-0472">Membrane</keyword>
<dbReference type="GO" id="GO:0016020">
    <property type="term" value="C:membrane"/>
    <property type="evidence" value="ECO:0007669"/>
    <property type="project" value="TreeGrafter"/>
</dbReference>
<comment type="caution">
    <text evidence="3">The sequence shown here is derived from an EMBL/GenBank/DDBJ whole genome shotgun (WGS) entry which is preliminary data.</text>
</comment>